<dbReference type="OrthoDB" id="195534at2157"/>
<feature type="domain" description="Gfo/Idh/MocA-like oxidoreductase N-terminal" evidence="1">
    <location>
        <begin position="21"/>
        <end position="143"/>
    </location>
</feature>
<dbReference type="EMBL" id="FOZK01000001">
    <property type="protein sequence ID" value="SFR91207.1"/>
    <property type="molecule type" value="Genomic_DNA"/>
</dbReference>
<keyword evidence="4" id="KW-1185">Reference proteome</keyword>
<dbReference type="InterPro" id="IPR055170">
    <property type="entry name" value="GFO_IDH_MocA-like_dom"/>
</dbReference>
<dbReference type="InterPro" id="IPR008354">
    <property type="entry name" value="Glc-Fru_OxRdtase_bac"/>
</dbReference>
<dbReference type="AlphaFoldDB" id="A0A1I6KJ18"/>
<dbReference type="PANTHER" id="PTHR43377">
    <property type="entry name" value="BILIVERDIN REDUCTASE A"/>
    <property type="match status" value="1"/>
</dbReference>
<dbReference type="Pfam" id="PF22725">
    <property type="entry name" value="GFO_IDH_MocA_C3"/>
    <property type="match status" value="1"/>
</dbReference>
<dbReference type="SUPFAM" id="SSF55347">
    <property type="entry name" value="Glyceraldehyde-3-phosphate dehydrogenase-like, C-terminal domain"/>
    <property type="match status" value="1"/>
</dbReference>
<organism evidence="3 4">
    <name type="scientific">Halomicrobium zhouii</name>
    <dbReference type="NCBI Taxonomy" id="767519"/>
    <lineage>
        <taxon>Archaea</taxon>
        <taxon>Methanobacteriati</taxon>
        <taxon>Methanobacteriota</taxon>
        <taxon>Stenosarchaea group</taxon>
        <taxon>Halobacteria</taxon>
        <taxon>Halobacteriales</taxon>
        <taxon>Haloarculaceae</taxon>
        <taxon>Halomicrobium</taxon>
    </lineage>
</organism>
<dbReference type="PANTHER" id="PTHR43377:SF1">
    <property type="entry name" value="BILIVERDIN REDUCTASE A"/>
    <property type="match status" value="1"/>
</dbReference>
<reference evidence="3 4" key="1">
    <citation type="submission" date="2016-10" db="EMBL/GenBank/DDBJ databases">
        <authorList>
            <person name="de Groot N.N."/>
        </authorList>
    </citation>
    <scope>NUCLEOTIDE SEQUENCE [LARGE SCALE GENOMIC DNA]</scope>
    <source>
        <strain evidence="3 4">CGMCC 1.10457</strain>
    </source>
</reference>
<protein>
    <submittedName>
        <fullName evidence="3">Xylose dehydrogenase (NAD/NADP)</fullName>
    </submittedName>
</protein>
<dbReference type="STRING" id="767519.SAMN05216559_0893"/>
<dbReference type="GO" id="GO:0000166">
    <property type="term" value="F:nucleotide binding"/>
    <property type="evidence" value="ECO:0007669"/>
    <property type="project" value="InterPro"/>
</dbReference>
<evidence type="ECO:0000259" key="1">
    <source>
        <dbReference type="Pfam" id="PF01408"/>
    </source>
</evidence>
<dbReference type="NCBIfam" id="NF041392">
    <property type="entry name" value="XylDh_Gfo6_Halo"/>
    <property type="match status" value="1"/>
</dbReference>
<sequence>MLDWIDSYEERAWQTTTDGTVRYALLGLGWWTIDVALPAIESSDLGEVTTFVSSSTEKAERLADENDVANGISYDEFHDGEASDEFDAVYVGTPNAYHLEYVETAADLDKAVICEKPMESTVERAERLVEACEEADVPLMVAYRMHTDPAVQRAKELIDEGFLGDPVSVHGNNSQPLLKMIPDPDQWRLDPDLSGYGTSVMDLGIYSINTARYLLDRDPVAVQSQMSSHHDAFQDVPDERSAAILVLEDDVKMVTTDSQHAQEDTELKITGTEGQIEFQPAFHGEVTLKLSRGDVTVTVDHDTFDAEREMEEEFDYFADRVLTGGEIHADGRHGLQDMRVIEAIHESAESGDVVKL</sequence>
<dbReference type="Pfam" id="PF01408">
    <property type="entry name" value="GFO_IDH_MocA"/>
    <property type="match status" value="1"/>
</dbReference>
<dbReference type="RefSeq" id="WP_089814255.1">
    <property type="nucleotide sequence ID" value="NZ_FOZK01000001.1"/>
</dbReference>
<accession>A0A1I6KJ18</accession>
<evidence type="ECO:0000259" key="2">
    <source>
        <dbReference type="Pfam" id="PF22725"/>
    </source>
</evidence>
<dbReference type="PRINTS" id="PR01775">
    <property type="entry name" value="GLFROXRDTASE"/>
</dbReference>
<feature type="domain" description="GFO/IDH/MocA-like oxidoreductase" evidence="2">
    <location>
        <begin position="151"/>
        <end position="277"/>
    </location>
</feature>
<dbReference type="InterPro" id="IPR000683">
    <property type="entry name" value="Gfo/Idh/MocA-like_OxRdtase_N"/>
</dbReference>
<gene>
    <name evidence="3" type="ORF">SAMN05216559_0893</name>
</gene>
<dbReference type="Proteomes" id="UP000199062">
    <property type="component" value="Unassembled WGS sequence"/>
</dbReference>
<dbReference type="InterPro" id="IPR051450">
    <property type="entry name" value="Gfo/Idh/MocA_Oxidoreductases"/>
</dbReference>
<dbReference type="InterPro" id="IPR049838">
    <property type="entry name" value="XacA-like"/>
</dbReference>
<dbReference type="SUPFAM" id="SSF51735">
    <property type="entry name" value="NAD(P)-binding Rossmann-fold domains"/>
    <property type="match status" value="1"/>
</dbReference>
<name>A0A1I6KJ18_9EURY</name>
<dbReference type="Gene3D" id="3.40.50.720">
    <property type="entry name" value="NAD(P)-binding Rossmann-like Domain"/>
    <property type="match status" value="1"/>
</dbReference>
<dbReference type="InterPro" id="IPR036291">
    <property type="entry name" value="NAD(P)-bd_dom_sf"/>
</dbReference>
<evidence type="ECO:0000313" key="4">
    <source>
        <dbReference type="Proteomes" id="UP000199062"/>
    </source>
</evidence>
<dbReference type="Gene3D" id="3.30.360.10">
    <property type="entry name" value="Dihydrodipicolinate Reductase, domain 2"/>
    <property type="match status" value="1"/>
</dbReference>
<evidence type="ECO:0000313" key="3">
    <source>
        <dbReference type="EMBL" id="SFR91207.1"/>
    </source>
</evidence>
<proteinExistence type="predicted"/>